<sequence length="134" mass="14996">MSDSRIHSTHDVKAQVVMNEKILAEWSLPGNGDLPSLTNNLSELQKTINVFLTDLIEAKSGINESTKQNTTTNKNNRDANDDNEDEEEEDDVEGNILSDLIKQVKNKCGKVAKESNKSEVNVNNRTRSAKRLKK</sequence>
<dbReference type="EMBL" id="JAWJWF010000047">
    <property type="protein sequence ID" value="KAK6621660.1"/>
    <property type="molecule type" value="Genomic_DNA"/>
</dbReference>
<reference evidence="2 3" key="1">
    <citation type="submission" date="2023-09" db="EMBL/GenBank/DDBJ databases">
        <title>Genomes of two closely related lineages of the louse Polyplax serrata with different host specificities.</title>
        <authorList>
            <person name="Martinu J."/>
            <person name="Tarabai H."/>
            <person name="Stefka J."/>
            <person name="Hypsa V."/>
        </authorList>
    </citation>
    <scope>NUCLEOTIDE SEQUENCE [LARGE SCALE GENOMIC DNA]</scope>
    <source>
        <strain evidence="2">98ZLc_SE</strain>
    </source>
</reference>
<feature type="region of interest" description="Disordered" evidence="1">
    <location>
        <begin position="59"/>
        <end position="96"/>
    </location>
</feature>
<evidence type="ECO:0000313" key="2">
    <source>
        <dbReference type="EMBL" id="KAK6621660.1"/>
    </source>
</evidence>
<proteinExistence type="predicted"/>
<feature type="region of interest" description="Disordered" evidence="1">
    <location>
        <begin position="110"/>
        <end position="134"/>
    </location>
</feature>
<comment type="caution">
    <text evidence="2">The sequence shown here is derived from an EMBL/GenBank/DDBJ whole genome shotgun (WGS) entry which is preliminary data.</text>
</comment>
<feature type="compositionally biased region" description="Acidic residues" evidence="1">
    <location>
        <begin position="81"/>
        <end position="93"/>
    </location>
</feature>
<evidence type="ECO:0000256" key="1">
    <source>
        <dbReference type="SAM" id="MobiDB-lite"/>
    </source>
</evidence>
<organism evidence="2 3">
    <name type="scientific">Polyplax serrata</name>
    <name type="common">Common mouse louse</name>
    <dbReference type="NCBI Taxonomy" id="468196"/>
    <lineage>
        <taxon>Eukaryota</taxon>
        <taxon>Metazoa</taxon>
        <taxon>Ecdysozoa</taxon>
        <taxon>Arthropoda</taxon>
        <taxon>Hexapoda</taxon>
        <taxon>Insecta</taxon>
        <taxon>Pterygota</taxon>
        <taxon>Neoptera</taxon>
        <taxon>Paraneoptera</taxon>
        <taxon>Psocodea</taxon>
        <taxon>Troctomorpha</taxon>
        <taxon>Phthiraptera</taxon>
        <taxon>Anoplura</taxon>
        <taxon>Polyplacidae</taxon>
        <taxon>Polyplax</taxon>
    </lineage>
</organism>
<name>A0ABR1AK57_POLSC</name>
<accession>A0ABR1AK57</accession>
<dbReference type="Proteomes" id="UP001359485">
    <property type="component" value="Unassembled WGS sequence"/>
</dbReference>
<gene>
    <name evidence="2" type="ORF">RUM44_001467</name>
</gene>
<protein>
    <submittedName>
        <fullName evidence="2">Uncharacterized protein</fullName>
    </submittedName>
</protein>
<evidence type="ECO:0000313" key="3">
    <source>
        <dbReference type="Proteomes" id="UP001359485"/>
    </source>
</evidence>
<keyword evidence="3" id="KW-1185">Reference proteome</keyword>